<dbReference type="NCBIfam" id="TIGR03814">
    <property type="entry name" value="Gln_ase"/>
    <property type="match status" value="1"/>
</dbReference>
<dbReference type="GO" id="GO:0006537">
    <property type="term" value="P:glutamate biosynthetic process"/>
    <property type="evidence" value="ECO:0007669"/>
    <property type="project" value="TreeGrafter"/>
</dbReference>
<dbReference type="GO" id="GO:0006543">
    <property type="term" value="P:L-glutamine catabolic process"/>
    <property type="evidence" value="ECO:0007669"/>
    <property type="project" value="TreeGrafter"/>
</dbReference>
<evidence type="ECO:0000256" key="4">
    <source>
        <dbReference type="ARBA" id="ARBA00022737"/>
    </source>
</evidence>
<feature type="compositionally biased region" description="Polar residues" evidence="10">
    <location>
        <begin position="627"/>
        <end position="639"/>
    </location>
</feature>
<dbReference type="SUPFAM" id="SSF48403">
    <property type="entry name" value="Ankyrin repeat"/>
    <property type="match status" value="1"/>
</dbReference>
<dbReference type="InterPro" id="IPR002110">
    <property type="entry name" value="Ankyrin_rpt"/>
</dbReference>
<dbReference type="Pfam" id="PF17959">
    <property type="entry name" value="EF-hand_14"/>
    <property type="match status" value="1"/>
</dbReference>
<feature type="compositionally biased region" description="Polar residues" evidence="10">
    <location>
        <begin position="677"/>
        <end position="689"/>
    </location>
</feature>
<feature type="compositionally biased region" description="Acidic residues" evidence="10">
    <location>
        <begin position="645"/>
        <end position="667"/>
    </location>
</feature>
<dbReference type="PROSITE" id="PS50088">
    <property type="entry name" value="ANK_REPEAT"/>
    <property type="match status" value="1"/>
</dbReference>
<evidence type="ECO:0000256" key="1">
    <source>
        <dbReference type="ARBA" id="ARBA00011076"/>
    </source>
</evidence>
<evidence type="ECO:0000256" key="5">
    <source>
        <dbReference type="ARBA" id="ARBA00022801"/>
    </source>
</evidence>
<feature type="compositionally biased region" description="Acidic residues" evidence="10">
    <location>
        <begin position="597"/>
        <end position="617"/>
    </location>
</feature>
<dbReference type="InterPro" id="IPR012338">
    <property type="entry name" value="Beta-lactam/transpept-like"/>
</dbReference>
<keyword evidence="4" id="KW-0677">Repeat</keyword>
<evidence type="ECO:0000256" key="2">
    <source>
        <dbReference type="ARBA" id="ARBA00011881"/>
    </source>
</evidence>
<evidence type="ECO:0000313" key="12">
    <source>
        <dbReference type="Proteomes" id="UP000887566"/>
    </source>
</evidence>
<comment type="catalytic activity">
    <reaction evidence="7">
        <text>L-glutamine + H2O = L-glutamate + NH4(+)</text>
        <dbReference type="Rhea" id="RHEA:15889"/>
        <dbReference type="ChEBI" id="CHEBI:15377"/>
        <dbReference type="ChEBI" id="CHEBI:28938"/>
        <dbReference type="ChEBI" id="CHEBI:29985"/>
        <dbReference type="ChEBI" id="CHEBI:58359"/>
        <dbReference type="EC" id="3.5.1.2"/>
    </reaction>
</comment>
<dbReference type="SUPFAM" id="SSF56601">
    <property type="entry name" value="beta-lactamase/transpeptidase-like"/>
    <property type="match status" value="1"/>
</dbReference>
<evidence type="ECO:0000256" key="7">
    <source>
        <dbReference type="ARBA" id="ARBA00049534"/>
    </source>
</evidence>
<dbReference type="Gene3D" id="1.25.40.20">
    <property type="entry name" value="Ankyrin repeat-containing domain"/>
    <property type="match status" value="1"/>
</dbReference>
<dbReference type="WBParaSite" id="PSAMB.scaffold134size74252.g2376.t1">
    <property type="protein sequence ID" value="PSAMB.scaffold134size74252.g2376.t1"/>
    <property type="gene ID" value="PSAMB.scaffold134size74252.g2376"/>
</dbReference>
<dbReference type="Pfam" id="PF12796">
    <property type="entry name" value="Ank_2"/>
    <property type="match status" value="1"/>
</dbReference>
<dbReference type="InterPro" id="IPR041541">
    <property type="entry name" value="Glutaminase_EF-hand"/>
</dbReference>
<feature type="domain" description="Glutaminase EF-hand" evidence="11">
    <location>
        <begin position="47"/>
        <end position="139"/>
    </location>
</feature>
<dbReference type="FunFam" id="3.40.710.10:FF:000008">
    <property type="entry name" value="Glutaminase, isoform E"/>
    <property type="match status" value="1"/>
</dbReference>
<reference evidence="13" key="1">
    <citation type="submission" date="2022-11" db="UniProtKB">
        <authorList>
            <consortium name="WormBaseParasite"/>
        </authorList>
    </citation>
    <scope>IDENTIFICATION</scope>
</reference>
<proteinExistence type="inferred from homology"/>
<protein>
    <recommendedName>
        <fullName evidence="3">glutaminase</fullName>
        <ecNumber evidence="3">3.5.1.2</ecNumber>
    </recommendedName>
    <alternativeName>
        <fullName evidence="8">L-glutamine amidohydrolase</fullName>
    </alternativeName>
</protein>
<comment type="similarity">
    <text evidence="1">Belongs to the glutaminase family.</text>
</comment>
<comment type="subunit">
    <text evidence="2">Homotetramer.</text>
</comment>
<dbReference type="Gene3D" id="1.10.238.210">
    <property type="match status" value="1"/>
</dbReference>
<dbReference type="PROSITE" id="PS50297">
    <property type="entry name" value="ANK_REP_REGION"/>
    <property type="match status" value="1"/>
</dbReference>
<accession>A0A914UYL2</accession>
<keyword evidence="5" id="KW-0378">Hydrolase</keyword>
<evidence type="ECO:0000256" key="10">
    <source>
        <dbReference type="SAM" id="MobiDB-lite"/>
    </source>
</evidence>
<dbReference type="GO" id="GO:0004359">
    <property type="term" value="F:glutaminase activity"/>
    <property type="evidence" value="ECO:0007669"/>
    <property type="project" value="UniProtKB-EC"/>
</dbReference>
<evidence type="ECO:0000256" key="9">
    <source>
        <dbReference type="PROSITE-ProRule" id="PRU00023"/>
    </source>
</evidence>
<dbReference type="Proteomes" id="UP000887566">
    <property type="component" value="Unplaced"/>
</dbReference>
<keyword evidence="12" id="KW-1185">Reference proteome</keyword>
<dbReference type="PANTHER" id="PTHR12544">
    <property type="entry name" value="GLUTAMINASE"/>
    <property type="match status" value="1"/>
</dbReference>
<evidence type="ECO:0000313" key="13">
    <source>
        <dbReference type="WBParaSite" id="PSAMB.scaffold134size74252.g2376.t1"/>
    </source>
</evidence>
<name>A0A914UYL2_9BILA</name>
<dbReference type="SMART" id="SM00248">
    <property type="entry name" value="ANK"/>
    <property type="match status" value="1"/>
</dbReference>
<evidence type="ECO:0000256" key="3">
    <source>
        <dbReference type="ARBA" id="ARBA00012918"/>
    </source>
</evidence>
<dbReference type="Gene3D" id="3.40.710.10">
    <property type="entry name" value="DD-peptidase/beta-lactamase superfamily"/>
    <property type="match status" value="1"/>
</dbReference>
<dbReference type="InterPro" id="IPR015868">
    <property type="entry name" value="Glutaminase"/>
</dbReference>
<evidence type="ECO:0000259" key="11">
    <source>
        <dbReference type="Pfam" id="PF17959"/>
    </source>
</evidence>
<feature type="repeat" description="ANK" evidence="9">
    <location>
        <begin position="503"/>
        <end position="525"/>
    </location>
</feature>
<feature type="compositionally biased region" description="Acidic residues" evidence="10">
    <location>
        <begin position="691"/>
        <end position="706"/>
    </location>
</feature>
<evidence type="ECO:0000256" key="8">
    <source>
        <dbReference type="ARBA" id="ARBA00077251"/>
    </source>
</evidence>
<evidence type="ECO:0000256" key="6">
    <source>
        <dbReference type="ARBA" id="ARBA00023043"/>
    </source>
</evidence>
<dbReference type="InterPro" id="IPR036770">
    <property type="entry name" value="Ankyrin_rpt-contain_sf"/>
</dbReference>
<dbReference type="PANTHER" id="PTHR12544:SF29">
    <property type="entry name" value="GLUTAMINASE"/>
    <property type="match status" value="1"/>
</dbReference>
<dbReference type="Pfam" id="PF04960">
    <property type="entry name" value="Glutaminase"/>
    <property type="match status" value="1"/>
</dbReference>
<dbReference type="AlphaFoldDB" id="A0A914UYL2"/>
<organism evidence="12 13">
    <name type="scientific">Plectus sambesii</name>
    <dbReference type="NCBI Taxonomy" id="2011161"/>
    <lineage>
        <taxon>Eukaryota</taxon>
        <taxon>Metazoa</taxon>
        <taxon>Ecdysozoa</taxon>
        <taxon>Nematoda</taxon>
        <taxon>Chromadorea</taxon>
        <taxon>Plectida</taxon>
        <taxon>Plectina</taxon>
        <taxon>Plectoidea</taxon>
        <taxon>Plectidae</taxon>
        <taxon>Plectus</taxon>
    </lineage>
</organism>
<dbReference type="FunFam" id="1.25.40.20:FF:000069">
    <property type="entry name" value="Glutaminase, isoform E"/>
    <property type="match status" value="1"/>
</dbReference>
<sequence length="830" mass="92493">MAAISLSSTAVETIGAILNRKTSICQLLENTQTGLNQTFEVDQQSPEELIFDLFKLKDRDEACLGKLLSVLKSFGLREDDPRLRPLMDKVKEIEMEQESLEGEVRDPLHWNLDRAQFKSCISGSLVIISQALRNNLIVPSWHEFVELIRELYLKCKPISSGNVAEYIPQLARQDPNKWGVSICTVDGQRMSFGDATTPFCFQSVSKAFNYAILASDIGADAVHSFVGQEPSGRLFNEICLDVNNKPHNPMVNSGAIVVSSLLKKDWKMSDRFDYMLEEYKKLAGGEYIGFNNATFLSERDTADRNFALGHFMKECECFPNADQSIRDTLDFYFQLCSLETTCESLAVMAATLANGGVCPLTAEKCLANRPCRDVLSLMYSCGMYDYSGQFAFHVGLPAKSGVSGALIVVIPNLMGICLWSPPLDKMGNSVRGVEFCKKMITKFQFHNYDTLLHGEGKFDPRKTVGKGEAEQVVVLLFAAKNGDIRAIRRWYMQHASLGMSDYDGRTALHLAASEGHTELVKFLLNVAKVQHDPKDRWLRTPLDDAITFGRDECAQILEKARLLAIPPLMRNNYQKKPPVSAQTKKIRLRNTVISEGSFDEEDENLLENPETSDESDFDYGRPEVILQNDQLGSRNSKSRAYSGDAESELSDEDIEESDESETAESETLEAVKGAGGSSDTCSKKLSVTQEMEFDSDSESFDEDFEQELERQKKRSLSLTGDQEYDKLKSANGEMSEGDEDDEKLMRIASPLNPANLYPKEEMLTMAACKSAESAIRDASESVFSQLSTLSPDMEPSDLQTVPIKEIVSTLSEILLDASKLARFSTSANHS</sequence>
<keyword evidence="6 9" id="KW-0040">ANK repeat</keyword>
<feature type="region of interest" description="Disordered" evidence="10">
    <location>
        <begin position="597"/>
        <end position="742"/>
    </location>
</feature>
<dbReference type="EC" id="3.5.1.2" evidence="3"/>
<dbReference type="HAMAP" id="MF_00313">
    <property type="entry name" value="Glutaminase"/>
    <property type="match status" value="1"/>
</dbReference>